<dbReference type="Pfam" id="PF13200">
    <property type="entry name" value="DUF4015"/>
    <property type="match status" value="1"/>
</dbReference>
<gene>
    <name evidence="2" type="ORF">A3C72_00355</name>
</gene>
<feature type="domain" description="DUF4015" evidence="1">
    <location>
        <begin position="66"/>
        <end position="372"/>
    </location>
</feature>
<accession>A0A1G2MJM0</accession>
<comment type="caution">
    <text evidence="2">The sequence shown here is derived from an EMBL/GenBank/DDBJ whole genome shotgun (WGS) entry which is preliminary data.</text>
</comment>
<organism evidence="2 3">
    <name type="scientific">Candidatus Taylorbacteria bacterium RIFCSPHIGHO2_02_FULL_43_32b</name>
    <dbReference type="NCBI Taxonomy" id="1802306"/>
    <lineage>
        <taxon>Bacteria</taxon>
        <taxon>Candidatus Tayloriibacteriota</taxon>
    </lineage>
</organism>
<reference evidence="2 3" key="1">
    <citation type="journal article" date="2016" name="Nat. Commun.">
        <title>Thousands of microbial genomes shed light on interconnected biogeochemical processes in an aquifer system.</title>
        <authorList>
            <person name="Anantharaman K."/>
            <person name="Brown C.T."/>
            <person name="Hug L.A."/>
            <person name="Sharon I."/>
            <person name="Castelle C.J."/>
            <person name="Probst A.J."/>
            <person name="Thomas B.C."/>
            <person name="Singh A."/>
            <person name="Wilkins M.J."/>
            <person name="Karaoz U."/>
            <person name="Brodie E.L."/>
            <person name="Williams K.H."/>
            <person name="Hubbard S.S."/>
            <person name="Banfield J.F."/>
        </authorList>
    </citation>
    <scope>NUCLEOTIDE SEQUENCE [LARGE SCALE GENOMIC DNA]</scope>
</reference>
<dbReference type="SUPFAM" id="SSF51445">
    <property type="entry name" value="(Trans)glycosidases"/>
    <property type="match status" value="1"/>
</dbReference>
<name>A0A1G2MJM0_9BACT</name>
<dbReference type="STRING" id="1802306.A3C72_00355"/>
<dbReference type="EMBL" id="MHRK01000036">
    <property type="protein sequence ID" value="OHA23369.1"/>
    <property type="molecule type" value="Genomic_DNA"/>
</dbReference>
<dbReference type="Proteomes" id="UP000177130">
    <property type="component" value="Unassembled WGS sequence"/>
</dbReference>
<evidence type="ECO:0000313" key="2">
    <source>
        <dbReference type="EMBL" id="OHA23369.1"/>
    </source>
</evidence>
<dbReference type="InterPro" id="IPR025275">
    <property type="entry name" value="DUF4015"/>
</dbReference>
<evidence type="ECO:0000313" key="3">
    <source>
        <dbReference type="Proteomes" id="UP000177130"/>
    </source>
</evidence>
<dbReference type="Gene3D" id="3.20.20.80">
    <property type="entry name" value="Glycosidases"/>
    <property type="match status" value="1"/>
</dbReference>
<dbReference type="AlphaFoldDB" id="A0A1G2MJM0"/>
<sequence>MKMKKEKKFATRKRFYFFLAAVSLAAVLVVGGYTLAPKWAKATYERELGTGELRGTHLPTPEAVRGIYITSCVASAKTIREKILKEIEGTAINSIVIDVKDYSGRISIPTEDPTLVTKDSKGCFVKDMEQFVAELHEKGYYVIGRISVFQDPVYAKLHPELAVQKKDGSVWKDRKGLAFIDVSARPFWDYIVKIGKESYNLGFDELNFDYMRFPTDGDMKDINFPWTLDMEKKEALRQFFGYLHKQFRDSKAVLSVDFFGMTTTDTGDMNIGQYLEFALPYFDYIAPMVYPSHYPPSWNGLANPAANPYEVVKYSMERAYMRASSTPHKLRPWLQDFNLGATYTADMVMAQMKAVYDSGLTSWMLWSPSNKYTAGALNFAK</sequence>
<dbReference type="InterPro" id="IPR017853">
    <property type="entry name" value="GH"/>
</dbReference>
<proteinExistence type="predicted"/>
<evidence type="ECO:0000259" key="1">
    <source>
        <dbReference type="Pfam" id="PF13200"/>
    </source>
</evidence>
<protein>
    <recommendedName>
        <fullName evidence="1">DUF4015 domain-containing protein</fullName>
    </recommendedName>
</protein>